<evidence type="ECO:0000313" key="4">
    <source>
        <dbReference type="EMBL" id="GJA52644.1"/>
    </source>
</evidence>
<dbReference type="EMBL" id="BPOP01000013">
    <property type="protein sequence ID" value="GJB91625.1"/>
    <property type="molecule type" value="Genomic_DNA"/>
</dbReference>
<evidence type="ECO:0000313" key="3">
    <source>
        <dbReference type="EMBL" id="GJA39571.1"/>
    </source>
</evidence>
<protein>
    <recommendedName>
        <fullName evidence="18">C-type lysozyme inhibitor domain-containing protein</fullName>
    </recommendedName>
</protein>
<dbReference type="Proteomes" id="UP001304847">
    <property type="component" value="Unassembled WGS sequence"/>
</dbReference>
<dbReference type="Proteomes" id="UP000887009">
    <property type="component" value="Unassembled WGS sequence"/>
</dbReference>
<evidence type="ECO:0000313" key="7">
    <source>
        <dbReference type="EMBL" id="MDH1503574.1"/>
    </source>
</evidence>
<dbReference type="Proteomes" id="UP000737420">
    <property type="component" value="Unassembled WGS sequence"/>
</dbReference>
<dbReference type="EMBL" id="BPNL01000001">
    <property type="protein sequence ID" value="GJA52644.1"/>
    <property type="molecule type" value="Genomic_DNA"/>
</dbReference>
<dbReference type="InterPro" id="IPR036328">
    <property type="entry name" value="MliC_sf"/>
</dbReference>
<evidence type="ECO:0000313" key="14">
    <source>
        <dbReference type="Proteomes" id="UP000515756"/>
    </source>
</evidence>
<reference evidence="12" key="7">
    <citation type="submission" date="2023-04" db="EMBL/GenBank/DDBJ databases">
        <title>Whole Genome Sequence of Multi-drug resistant Aeromonas caviae as a gut pathogen in newborn.</title>
        <authorList>
            <person name="Jadhav S.V."/>
            <person name="Saroj S.D."/>
            <person name="Saha U.B."/>
            <person name="Sen S."/>
            <person name="Kher A."/>
        </authorList>
    </citation>
    <scope>NUCLEOTIDE SEQUENCE</scope>
    <source>
        <strain evidence="12">SVJ23</strain>
    </source>
</reference>
<evidence type="ECO:0000313" key="5">
    <source>
        <dbReference type="EMBL" id="GJA61996.1"/>
    </source>
</evidence>
<sequence>MKKMMMLLPLFGLAACSMPQPTQYQYSQYQCGEELLAITYDAQADMVQFPYAGVYHKLGRIESPKETASYSDGVTTFSRQDKQATLVKSGVTQLTCELK</sequence>
<dbReference type="EMBL" id="CP065937">
    <property type="protein sequence ID" value="QQA59307.1"/>
    <property type="molecule type" value="Genomic_DNA"/>
</dbReference>
<proteinExistence type="predicted"/>
<dbReference type="EMBL" id="JAOCFT010000001">
    <property type="protein sequence ID" value="MDH1899314.1"/>
    <property type="molecule type" value="Genomic_DNA"/>
</dbReference>
<evidence type="ECO:0000313" key="9">
    <source>
        <dbReference type="EMBL" id="MDX7719138.1"/>
    </source>
</evidence>
<reference evidence="10 17" key="9">
    <citation type="submission" date="2023-12" db="EMBL/GenBank/DDBJ databases">
        <title>Characterization of antibiotic resistance in Aeromonas spp. in hospital effluent.</title>
        <authorList>
            <person name="Negoseki B.R.S."/>
            <person name="Krul D."/>
            <person name="Siqueira A.C."/>
            <person name="Almeida M."/>
            <person name="Mesa D."/>
            <person name="Conte D."/>
            <person name="Dalla-Costa L.M."/>
        </authorList>
    </citation>
    <scope>NUCLEOTIDE SEQUENCE [LARGE SCALE GENOMIC DNA]</scope>
    <source>
        <strain evidence="10 17">36v</strain>
    </source>
</reference>
<dbReference type="Proteomes" id="UP001163285">
    <property type="component" value="Chromosome"/>
</dbReference>
<dbReference type="EMBL" id="CP110176">
    <property type="protein sequence ID" value="UZC86915.1"/>
    <property type="molecule type" value="Genomic_DNA"/>
</dbReference>
<keyword evidence="17" id="KW-1185">Reference proteome</keyword>
<dbReference type="Gene3D" id="2.40.128.200">
    <property type="match status" value="1"/>
</dbReference>
<evidence type="ECO:0000313" key="13">
    <source>
        <dbReference type="EMBL" id="WFF97117.1"/>
    </source>
</evidence>
<evidence type="ECO:0000313" key="10">
    <source>
        <dbReference type="EMBL" id="MEA9434632.1"/>
    </source>
</evidence>
<dbReference type="EMBL" id="JAWZVU010000006">
    <property type="protein sequence ID" value="MDX7719138.1"/>
    <property type="molecule type" value="Genomic_DNA"/>
</dbReference>
<dbReference type="OrthoDB" id="5588236at2"/>
<dbReference type="Proteomes" id="UP001218423">
    <property type="component" value="Chromosome"/>
</dbReference>
<dbReference type="PROSITE" id="PS51257">
    <property type="entry name" value="PROKAR_LIPOPROTEIN"/>
    <property type="match status" value="1"/>
</dbReference>
<dbReference type="Proteomes" id="UP000515756">
    <property type="component" value="Chromosome"/>
</dbReference>
<dbReference type="EMBL" id="JAOCIZ010000001">
    <property type="protein sequence ID" value="MDH1503574.1"/>
    <property type="molecule type" value="Genomic_DNA"/>
</dbReference>
<evidence type="ECO:0008006" key="18">
    <source>
        <dbReference type="Google" id="ProtNLM"/>
    </source>
</evidence>
<evidence type="ECO:0000313" key="11">
    <source>
        <dbReference type="EMBL" id="QQA59307.1"/>
    </source>
</evidence>
<evidence type="ECO:0000313" key="8">
    <source>
        <dbReference type="EMBL" id="MDH1899314.1"/>
    </source>
</evidence>
<dbReference type="EMBL" id="CP025706">
    <property type="protein sequence ID" value="AXB05786.1"/>
    <property type="molecule type" value="Genomic_DNA"/>
</dbReference>
<dbReference type="AlphaFoldDB" id="A0A125Y9H6"/>
<dbReference type="RefSeq" id="WP_010673239.1">
    <property type="nucleotide sequence ID" value="NZ_AP019195.1"/>
</dbReference>
<reference evidence="8" key="5">
    <citation type="submission" date="2022-09" db="EMBL/GenBank/DDBJ databases">
        <title>Intensive care unit water sources are persistently colonized with multi-drug resistant bacteria and are the site of extensive horizontal gene transfer of antibiotic resistance genes.</title>
        <authorList>
            <person name="Diorio-Toth L."/>
        </authorList>
    </citation>
    <scope>NUCLEOTIDE SEQUENCE</scope>
    <source>
        <strain evidence="7">GD03710</strain>
        <strain evidence="8">GD03796</strain>
    </source>
</reference>
<evidence type="ECO:0000313" key="6">
    <source>
        <dbReference type="EMBL" id="GJB91625.1"/>
    </source>
</evidence>
<dbReference type="Proteomes" id="UP000266778">
    <property type="component" value="Chromosome"/>
</dbReference>
<reference evidence="2 14" key="2">
    <citation type="submission" date="2019-12" db="EMBL/GenBank/DDBJ databases">
        <title>complete genome sequences of Aeromonas caviae str. WP2-W18-ESBL-01 isolated from wastewater treatment plant effluent.</title>
        <authorList>
            <person name="Sekizuka T."/>
            <person name="Itokawa K."/>
            <person name="Yatsu K."/>
            <person name="Inamine Y."/>
            <person name="Kuroda M."/>
        </authorList>
    </citation>
    <scope>NUCLEOTIDE SEQUENCE [LARGE SCALE GENOMIC DNA]</scope>
    <source>
        <strain evidence="2 14">WP2-W18-ESBL-01</strain>
    </source>
</reference>
<organism evidence="8 16">
    <name type="scientific">Aeromonas caviae</name>
    <name type="common">Aeromonas punctata</name>
    <dbReference type="NCBI Taxonomy" id="648"/>
    <lineage>
        <taxon>Bacteria</taxon>
        <taxon>Pseudomonadati</taxon>
        <taxon>Pseudomonadota</taxon>
        <taxon>Gammaproteobacteria</taxon>
        <taxon>Aeromonadales</taxon>
        <taxon>Aeromonadaceae</taxon>
        <taxon>Aeromonas</taxon>
    </lineage>
</organism>
<dbReference type="EMBL" id="CP120942">
    <property type="protein sequence ID" value="WFF97117.1"/>
    <property type="molecule type" value="Genomic_DNA"/>
</dbReference>
<reference evidence="9" key="8">
    <citation type="submission" date="2023-11" db="EMBL/GenBank/DDBJ databases">
        <title>WGS of Aeromonas in Northern Israel.</title>
        <authorList>
            <person name="Hershko Y."/>
        </authorList>
    </citation>
    <scope>NUCLEOTIDE SEQUENCE</scope>
    <source>
        <strain evidence="9">77416</strain>
    </source>
</reference>
<dbReference type="GeneID" id="48821291"/>
<evidence type="ECO:0000313" key="17">
    <source>
        <dbReference type="Proteomes" id="UP001304847"/>
    </source>
</evidence>
<gene>
    <name evidence="1" type="ORF">C1C91_12970</name>
    <name evidence="11" type="ORF">JC965_13400</name>
    <name evidence="3" type="ORF">KAM343_03670</name>
    <name evidence="4" type="ORF">KAM348_00670</name>
    <name evidence="5" type="ORF">KAM351_06070</name>
    <name evidence="6" type="ORF">KAM382_16860</name>
    <name evidence="8" type="ORF">N5I07_17465</name>
    <name evidence="7" type="ORF">N5I20_00675</name>
    <name evidence="12" type="ORF">OJY61_02920</name>
    <name evidence="13" type="ORF">P5S46_15845</name>
    <name evidence="9" type="ORF">SJS77_01375</name>
    <name evidence="10" type="ORF">VCX44_02095</name>
    <name evidence="2" type="ORF">WP2W18E01_08520</name>
</gene>
<dbReference type="Proteomes" id="UP000886939">
    <property type="component" value="Unassembled WGS sequence"/>
</dbReference>
<dbReference type="Proteomes" id="UP001277183">
    <property type="component" value="Unassembled WGS sequence"/>
</dbReference>
<evidence type="ECO:0000313" key="16">
    <source>
        <dbReference type="Proteomes" id="UP001160758"/>
    </source>
</evidence>
<dbReference type="Proteomes" id="UP000886934">
    <property type="component" value="Unassembled WGS sequence"/>
</dbReference>
<dbReference type="Proteomes" id="UP001161704">
    <property type="component" value="Unassembled WGS sequence"/>
</dbReference>
<dbReference type="EMBL" id="BPNN01000005">
    <property type="protein sequence ID" value="GJA61996.1"/>
    <property type="molecule type" value="Genomic_DNA"/>
</dbReference>
<reference evidence="1" key="1">
    <citation type="journal article" date="2019" name="J Environ">
        <title>Genetic characterization and potential molecular dissemination mechanism of tet (31) gene in Aeromonas caviae from an oxytetracycline wastewater treatment system.</title>
        <authorList>
            <person name="Shi Y."/>
            <person name="Tian Z."/>
            <person name="Leclercq S.O."/>
            <person name="Zhang H."/>
            <person name="Yang M."/>
            <person name="Zhang Y."/>
        </authorList>
    </citation>
    <scope>NUCLEOTIDE SEQUENCE</scope>
    <source>
        <strain evidence="1">T25-39</strain>
    </source>
</reference>
<evidence type="ECO:0000313" key="1">
    <source>
        <dbReference type="EMBL" id="AXB05786.1"/>
    </source>
</evidence>
<evidence type="ECO:0000313" key="2">
    <source>
        <dbReference type="EMBL" id="BBQ29270.1"/>
    </source>
</evidence>
<accession>A0A125Y9H6</accession>
<dbReference type="SUPFAM" id="SSF141488">
    <property type="entry name" value="YdhA-like"/>
    <property type="match status" value="1"/>
</dbReference>
<dbReference type="EMBL" id="BPNI01000003">
    <property type="protein sequence ID" value="GJA39571.1"/>
    <property type="molecule type" value="Genomic_DNA"/>
</dbReference>
<evidence type="ECO:0000313" key="12">
    <source>
        <dbReference type="EMBL" id="UZC86915.1"/>
    </source>
</evidence>
<reference evidence="13" key="6">
    <citation type="submission" date="2023-03" db="EMBL/GenBank/DDBJ databases">
        <title>Aeromonas caviae strain AC1520.</title>
        <authorList>
            <person name="Xie T."/>
            <person name="Zhang Q."/>
            <person name="Deng J."/>
            <person name="Li X."/>
        </authorList>
    </citation>
    <scope>NUCLEOTIDE SEQUENCE</scope>
    <source>
        <strain evidence="13">AC1520</strain>
    </source>
</reference>
<dbReference type="Proteomes" id="UP001160758">
    <property type="component" value="Unassembled WGS sequence"/>
</dbReference>
<name>A0A125Y9H6_AERCA</name>
<reference evidence="11" key="3">
    <citation type="submission" date="2020-12" db="EMBL/GenBank/DDBJ databases">
        <title>GES Beta-lactamases isolated from hospital effluents in Brazil.</title>
        <authorList>
            <person name="Conte D."/>
            <person name="Mesa D."/>
            <person name="Palmeiro J.K."/>
            <person name="Dalla-Costa L.M."/>
        </authorList>
    </citation>
    <scope>NUCLEOTIDE SEQUENCE [LARGE SCALE GENOMIC DNA]</scope>
    <source>
        <strain evidence="11">Aero21</strain>
    </source>
</reference>
<evidence type="ECO:0000313" key="15">
    <source>
        <dbReference type="Proteomes" id="UP000737420"/>
    </source>
</evidence>
<dbReference type="EMBL" id="JAYGOJ010000005">
    <property type="protein sequence ID" value="MEA9434632.1"/>
    <property type="molecule type" value="Genomic_DNA"/>
</dbReference>
<dbReference type="EMBL" id="AP021927">
    <property type="protein sequence ID" value="BBQ29270.1"/>
    <property type="molecule type" value="Genomic_DNA"/>
</dbReference>
<reference evidence="3 15" key="4">
    <citation type="submission" date="2021-07" db="EMBL/GenBank/DDBJ databases">
        <title>Draft genome sequence of carbapenem-resistant Aeromonas spp. in Japan.</title>
        <authorList>
            <person name="Maehana S."/>
            <person name="Suzuki M."/>
            <person name="Kitasato H."/>
        </authorList>
    </citation>
    <scope>NUCLEOTIDE SEQUENCE</scope>
    <source>
        <strain evidence="3">KAM343</strain>
        <strain evidence="4">KAM348</strain>
        <strain evidence="5">KAM351</strain>
        <strain evidence="6 15">KAM382</strain>
    </source>
</reference>
<dbReference type="KEGG" id="acav:VI35_16345"/>